<evidence type="ECO:0000313" key="2">
    <source>
        <dbReference type="EMBL" id="CAB1432647.1"/>
    </source>
</evidence>
<keyword evidence="3" id="KW-1185">Reference proteome</keyword>
<evidence type="ECO:0000313" key="3">
    <source>
        <dbReference type="Proteomes" id="UP001153269"/>
    </source>
</evidence>
<accession>A0A9N7YML2</accession>
<proteinExistence type="predicted"/>
<sequence>MDPLNACVREVRLRAEVSASSLDPERGSTAEAAAAAAAHQLGPDHPTRAPSGIRRRTSGITGDRNPPRGARQPPGVQRFERTAPLVACVDLAQEEGVFSPANLSLSLAHTQQHQRRVMLFSLHLLESLLKRLRRDDSRSIDDTLDRPIRALISLRIQFHPALLPLSSNYIFDNV</sequence>
<organism evidence="2 3">
    <name type="scientific">Pleuronectes platessa</name>
    <name type="common">European plaice</name>
    <dbReference type="NCBI Taxonomy" id="8262"/>
    <lineage>
        <taxon>Eukaryota</taxon>
        <taxon>Metazoa</taxon>
        <taxon>Chordata</taxon>
        <taxon>Craniata</taxon>
        <taxon>Vertebrata</taxon>
        <taxon>Euteleostomi</taxon>
        <taxon>Actinopterygii</taxon>
        <taxon>Neopterygii</taxon>
        <taxon>Teleostei</taxon>
        <taxon>Neoteleostei</taxon>
        <taxon>Acanthomorphata</taxon>
        <taxon>Carangaria</taxon>
        <taxon>Pleuronectiformes</taxon>
        <taxon>Pleuronectoidei</taxon>
        <taxon>Pleuronectidae</taxon>
        <taxon>Pleuronectes</taxon>
    </lineage>
</organism>
<feature type="region of interest" description="Disordered" evidence="1">
    <location>
        <begin position="18"/>
        <end position="77"/>
    </location>
</feature>
<dbReference type="Proteomes" id="UP001153269">
    <property type="component" value="Unassembled WGS sequence"/>
</dbReference>
<protein>
    <submittedName>
        <fullName evidence="2">Uncharacterized protein</fullName>
    </submittedName>
</protein>
<reference evidence="2" key="1">
    <citation type="submission" date="2020-03" db="EMBL/GenBank/DDBJ databases">
        <authorList>
            <person name="Weist P."/>
        </authorList>
    </citation>
    <scope>NUCLEOTIDE SEQUENCE</scope>
</reference>
<dbReference type="AlphaFoldDB" id="A0A9N7YML2"/>
<gene>
    <name evidence="2" type="ORF">PLEPLA_LOCUS20730</name>
</gene>
<comment type="caution">
    <text evidence="2">The sequence shown here is derived from an EMBL/GenBank/DDBJ whole genome shotgun (WGS) entry which is preliminary data.</text>
</comment>
<name>A0A9N7YML2_PLEPL</name>
<dbReference type="EMBL" id="CADEAL010001458">
    <property type="protein sequence ID" value="CAB1432647.1"/>
    <property type="molecule type" value="Genomic_DNA"/>
</dbReference>
<evidence type="ECO:0000256" key="1">
    <source>
        <dbReference type="SAM" id="MobiDB-lite"/>
    </source>
</evidence>